<evidence type="ECO:0000313" key="1">
    <source>
        <dbReference type="EMBL" id="CAG8838900.1"/>
    </source>
</evidence>
<name>A0ABN7WRD5_GIGMA</name>
<reference evidence="1 2" key="1">
    <citation type="submission" date="2021-06" db="EMBL/GenBank/DDBJ databases">
        <authorList>
            <person name="Kallberg Y."/>
            <person name="Tangrot J."/>
            <person name="Rosling A."/>
        </authorList>
    </citation>
    <scope>NUCLEOTIDE SEQUENCE [LARGE SCALE GENOMIC DNA]</scope>
    <source>
        <strain evidence="1 2">120-4 pot B 10/14</strain>
    </source>
</reference>
<protein>
    <submittedName>
        <fullName evidence="1">28025_t:CDS:1</fullName>
    </submittedName>
</protein>
<proteinExistence type="predicted"/>
<dbReference type="EMBL" id="CAJVQB010059255">
    <property type="protein sequence ID" value="CAG8838900.1"/>
    <property type="molecule type" value="Genomic_DNA"/>
</dbReference>
<gene>
    <name evidence="1" type="ORF">GMARGA_LOCUS34207</name>
</gene>
<evidence type="ECO:0000313" key="2">
    <source>
        <dbReference type="Proteomes" id="UP000789901"/>
    </source>
</evidence>
<dbReference type="Proteomes" id="UP000789901">
    <property type="component" value="Unassembled WGS sequence"/>
</dbReference>
<organism evidence="1 2">
    <name type="scientific">Gigaspora margarita</name>
    <dbReference type="NCBI Taxonomy" id="4874"/>
    <lineage>
        <taxon>Eukaryota</taxon>
        <taxon>Fungi</taxon>
        <taxon>Fungi incertae sedis</taxon>
        <taxon>Mucoromycota</taxon>
        <taxon>Glomeromycotina</taxon>
        <taxon>Glomeromycetes</taxon>
        <taxon>Diversisporales</taxon>
        <taxon>Gigasporaceae</taxon>
        <taxon>Gigaspora</taxon>
    </lineage>
</organism>
<feature type="non-terminal residue" evidence="1">
    <location>
        <position position="58"/>
    </location>
</feature>
<sequence length="58" mass="6349">MAKTIENKKEVIRCLINLIWKATKGGVKKIVFNNALCSAAIFLTDGTKDTENLDIPGV</sequence>
<keyword evidence="2" id="KW-1185">Reference proteome</keyword>
<comment type="caution">
    <text evidence="1">The sequence shown here is derived from an EMBL/GenBank/DDBJ whole genome shotgun (WGS) entry which is preliminary data.</text>
</comment>
<accession>A0ABN7WRD5</accession>